<protein>
    <recommendedName>
        <fullName evidence="4">Cxxc_20_cxxc protein</fullName>
    </recommendedName>
</protein>
<evidence type="ECO:0000256" key="1">
    <source>
        <dbReference type="SAM" id="Phobius"/>
    </source>
</evidence>
<dbReference type="AlphaFoldDB" id="A0A428MS39"/>
<evidence type="ECO:0000313" key="3">
    <source>
        <dbReference type="Proteomes" id="UP000275076"/>
    </source>
</evidence>
<evidence type="ECO:0008006" key="4">
    <source>
        <dbReference type="Google" id="ProtNLM"/>
    </source>
</evidence>
<accession>A0A428MS39</accession>
<gene>
    <name evidence="2" type="ORF">D7Z54_33920</name>
</gene>
<keyword evidence="1" id="KW-1133">Transmembrane helix</keyword>
<dbReference type="NCBIfam" id="TIGR04104">
    <property type="entry name" value="cxxc_20_cxxc"/>
    <property type="match status" value="1"/>
</dbReference>
<comment type="caution">
    <text evidence="2">The sequence shown here is derived from an EMBL/GenBank/DDBJ whole genome shotgun (WGS) entry which is preliminary data.</text>
</comment>
<proteinExistence type="predicted"/>
<keyword evidence="1" id="KW-0472">Membrane</keyword>
<sequence length="119" mass="14237">MGFYGEIILYIPYRMREEVMKIQSCVNCKRQFSWREQAKSTRNLFKYPEIECSNCREINKITIPFYILQFFVRAIPVSVLFFLLKSDISNGNRIIIFLICAAITLYIEPFLVKYKKIEK</sequence>
<dbReference type="InterPro" id="IPR026369">
    <property type="entry name" value="CxxC_20_CxxC"/>
</dbReference>
<feature type="transmembrane region" description="Helical" evidence="1">
    <location>
        <begin position="94"/>
        <end position="112"/>
    </location>
</feature>
<dbReference type="EMBL" id="RBVX01000117">
    <property type="protein sequence ID" value="RSL28924.1"/>
    <property type="molecule type" value="Genomic_DNA"/>
</dbReference>
<reference evidence="2 3" key="1">
    <citation type="submission" date="2018-10" db="EMBL/GenBank/DDBJ databases">
        <title>Draft genome sequence of Bacillus salarius IM0101, isolated from a hypersaline soil in Inner Mongolia, China.</title>
        <authorList>
            <person name="Yamprayoonswat W."/>
            <person name="Boonvisut S."/>
            <person name="Jumpathong W."/>
            <person name="Sittihan S."/>
            <person name="Ruangsuj P."/>
            <person name="Wanthongcharoen S."/>
            <person name="Thongpramul N."/>
            <person name="Pimmason S."/>
            <person name="Yu B."/>
            <person name="Yasawong M."/>
        </authorList>
    </citation>
    <scope>NUCLEOTIDE SEQUENCE [LARGE SCALE GENOMIC DNA]</scope>
    <source>
        <strain evidence="2 3">IM0101</strain>
    </source>
</reference>
<dbReference type="Proteomes" id="UP000275076">
    <property type="component" value="Unassembled WGS sequence"/>
</dbReference>
<evidence type="ECO:0000313" key="2">
    <source>
        <dbReference type="EMBL" id="RSL28924.1"/>
    </source>
</evidence>
<organism evidence="2 3">
    <name type="scientific">Salibacterium salarium</name>
    <dbReference type="NCBI Taxonomy" id="284579"/>
    <lineage>
        <taxon>Bacteria</taxon>
        <taxon>Bacillati</taxon>
        <taxon>Bacillota</taxon>
        <taxon>Bacilli</taxon>
        <taxon>Bacillales</taxon>
        <taxon>Bacillaceae</taxon>
    </lineage>
</organism>
<keyword evidence="1" id="KW-0812">Transmembrane</keyword>
<dbReference type="OrthoDB" id="2970506at2"/>
<feature type="transmembrane region" description="Helical" evidence="1">
    <location>
        <begin position="63"/>
        <end position="82"/>
    </location>
</feature>
<name>A0A428MS39_9BACI</name>
<keyword evidence="3" id="KW-1185">Reference proteome</keyword>